<feature type="compositionally biased region" description="Polar residues" evidence="1">
    <location>
        <begin position="166"/>
        <end position="175"/>
    </location>
</feature>
<sequence length="493" mass="55795">MSVSTPQFNFRPQQPQNNNFGQQNNTGSNQFGQQSNSGSNQTTQFRPTGFTGTQTNTSGSTSGFQFRPIGSVGTSSSIGFNPSGNSGQANTSTAFRPTGFTGTSFQTSTSTSGFRPQGTTGFNFNSSATGNTTQNQQLNFQQQMQSNPYGLSQTNQGLSFQARPTAPNNQQQNQMYSGNAQNSQFSLTGRDPIHENEILQEFNRFLKYCSPNSYENVLASYLYNKVPSDIDSHHRAQFIHQALAQEYMMGPILNNQQQFYPVQRDIINEGQQQNPDKENIYPIQISTFQELKQRQTMLKEHSKQIIEELNKQMKQTEDMGQGFVDLFLNDAQKINSQNTKIILKYFKIIQTVNTLSLHVRDNLYRKGDKVALKKNIQVISDMIDSCLLKLLPESEDDNGKLIQNSQTVSIGKDLKLMIQGVNSKLFKKQKEVQQKLMKEELDKYEQTEEAKKLKDSLLRSIKTNNKALDVLVKQFIENKTSLQIIQNYLEMED</sequence>
<dbReference type="Pfam" id="PF13874">
    <property type="entry name" value="Nup54"/>
    <property type="match status" value="1"/>
</dbReference>
<feature type="compositionally biased region" description="Polar residues" evidence="1">
    <location>
        <begin position="147"/>
        <end position="159"/>
    </location>
</feature>
<dbReference type="InterPro" id="IPR025712">
    <property type="entry name" value="Nup54_alpha-helical_dom"/>
</dbReference>
<name>A0A077ZZ23_STYLE</name>
<organism evidence="3 4">
    <name type="scientific">Stylonychia lemnae</name>
    <name type="common">Ciliate</name>
    <dbReference type="NCBI Taxonomy" id="5949"/>
    <lineage>
        <taxon>Eukaryota</taxon>
        <taxon>Sar</taxon>
        <taxon>Alveolata</taxon>
        <taxon>Ciliophora</taxon>
        <taxon>Intramacronucleata</taxon>
        <taxon>Spirotrichea</taxon>
        <taxon>Stichotrichia</taxon>
        <taxon>Sporadotrichida</taxon>
        <taxon>Oxytrichidae</taxon>
        <taxon>Stylonychinae</taxon>
        <taxon>Stylonychia</taxon>
    </lineage>
</organism>
<dbReference type="OrthoDB" id="10663122at2759"/>
<protein>
    <recommendedName>
        <fullName evidence="2">Nucleoporin Nup54 alpha-helical domain-containing protein</fullName>
    </recommendedName>
</protein>
<feature type="region of interest" description="Disordered" evidence="1">
    <location>
        <begin position="147"/>
        <end position="175"/>
    </location>
</feature>
<feature type="compositionally biased region" description="Low complexity" evidence="1">
    <location>
        <begin position="1"/>
        <end position="66"/>
    </location>
</feature>
<dbReference type="Proteomes" id="UP000039865">
    <property type="component" value="Unassembled WGS sequence"/>
</dbReference>
<reference evidence="3 4" key="1">
    <citation type="submission" date="2014-06" db="EMBL/GenBank/DDBJ databases">
        <authorList>
            <person name="Swart Estienne"/>
        </authorList>
    </citation>
    <scope>NUCLEOTIDE SEQUENCE [LARGE SCALE GENOMIC DNA]</scope>
    <source>
        <strain evidence="3 4">130c</strain>
    </source>
</reference>
<evidence type="ECO:0000313" key="3">
    <source>
        <dbReference type="EMBL" id="CDW75170.1"/>
    </source>
</evidence>
<feature type="compositionally biased region" description="Low complexity" evidence="1">
    <location>
        <begin position="98"/>
        <end position="114"/>
    </location>
</feature>
<gene>
    <name evidence="3" type="primary">Contig3759.g4016</name>
    <name evidence="3" type="ORF">STYLEM_4157</name>
</gene>
<accession>A0A077ZZ23</accession>
<dbReference type="EMBL" id="CCKQ01004037">
    <property type="protein sequence ID" value="CDW75170.1"/>
    <property type="molecule type" value="Genomic_DNA"/>
</dbReference>
<evidence type="ECO:0000259" key="2">
    <source>
        <dbReference type="Pfam" id="PF13874"/>
    </source>
</evidence>
<evidence type="ECO:0000256" key="1">
    <source>
        <dbReference type="SAM" id="MobiDB-lite"/>
    </source>
</evidence>
<dbReference type="InParanoid" id="A0A077ZZ23"/>
<feature type="compositionally biased region" description="Polar residues" evidence="1">
    <location>
        <begin position="72"/>
        <end position="95"/>
    </location>
</feature>
<proteinExistence type="predicted"/>
<feature type="domain" description="Nucleoporin Nup54 alpha-helical" evidence="2">
    <location>
        <begin position="269"/>
        <end position="356"/>
    </location>
</feature>
<evidence type="ECO:0000313" key="4">
    <source>
        <dbReference type="Proteomes" id="UP000039865"/>
    </source>
</evidence>
<feature type="region of interest" description="Disordered" evidence="1">
    <location>
        <begin position="1"/>
        <end position="132"/>
    </location>
</feature>
<keyword evidence="4" id="KW-1185">Reference proteome</keyword>
<dbReference type="AlphaFoldDB" id="A0A077ZZ23"/>
<feature type="compositionally biased region" description="Polar residues" evidence="1">
    <location>
        <begin position="117"/>
        <end position="128"/>
    </location>
</feature>